<dbReference type="SUPFAM" id="SSF55961">
    <property type="entry name" value="Bet v1-like"/>
    <property type="match status" value="1"/>
</dbReference>
<dbReference type="Gene3D" id="3.30.530.20">
    <property type="match status" value="1"/>
</dbReference>
<dbReference type="AlphaFoldDB" id="A0A1T5L7Y4"/>
<evidence type="ECO:0000313" key="3">
    <source>
        <dbReference type="EMBL" id="SKC72122.1"/>
    </source>
</evidence>
<evidence type="ECO:0000256" key="1">
    <source>
        <dbReference type="SAM" id="MobiDB-lite"/>
    </source>
</evidence>
<feature type="domain" description="Coenzyme Q-binding protein COQ10 START" evidence="2">
    <location>
        <begin position="118"/>
        <end position="237"/>
    </location>
</feature>
<dbReference type="CDD" id="cd07817">
    <property type="entry name" value="SRPBCC_8"/>
    <property type="match status" value="1"/>
</dbReference>
<dbReference type="PANTHER" id="PTHR33824:SF7">
    <property type="entry name" value="POLYKETIDE CYCLASE_DEHYDRASE AND LIPID TRANSPORT SUPERFAMILY PROTEIN"/>
    <property type="match status" value="1"/>
</dbReference>
<protein>
    <submittedName>
        <fullName evidence="3">Uncharacterized membrane protein</fullName>
    </submittedName>
</protein>
<feature type="compositionally biased region" description="Acidic residues" evidence="1">
    <location>
        <begin position="275"/>
        <end position="315"/>
    </location>
</feature>
<name>A0A1T5L7Y4_9MICO</name>
<organism evidence="3 4">
    <name type="scientific">Krasilnikoviella flava</name>
    <dbReference type="NCBI Taxonomy" id="526729"/>
    <lineage>
        <taxon>Bacteria</taxon>
        <taxon>Bacillati</taxon>
        <taxon>Actinomycetota</taxon>
        <taxon>Actinomycetes</taxon>
        <taxon>Micrococcales</taxon>
        <taxon>Promicromonosporaceae</taxon>
        <taxon>Krasilnikoviella</taxon>
    </lineage>
</organism>
<reference evidence="3 4" key="1">
    <citation type="submission" date="2017-02" db="EMBL/GenBank/DDBJ databases">
        <authorList>
            <person name="Peterson S.W."/>
        </authorList>
    </citation>
    <scope>NUCLEOTIDE SEQUENCE [LARGE SCALE GENOMIC DNA]</scope>
    <source>
        <strain evidence="3 4">DSM 21481</strain>
    </source>
</reference>
<proteinExistence type="predicted"/>
<accession>A0A1T5L7Y4</accession>
<dbReference type="PANTHER" id="PTHR33824">
    <property type="entry name" value="POLYKETIDE CYCLASE/DEHYDRASE AND LIPID TRANSPORT SUPERFAMILY PROTEIN"/>
    <property type="match status" value="1"/>
</dbReference>
<feature type="compositionally biased region" description="Basic and acidic residues" evidence="1">
    <location>
        <begin position="316"/>
        <end position="325"/>
    </location>
</feature>
<gene>
    <name evidence="3" type="ORF">SAMN04324258_3105</name>
</gene>
<dbReference type="InterPro" id="IPR023393">
    <property type="entry name" value="START-like_dom_sf"/>
</dbReference>
<keyword evidence="4" id="KW-1185">Reference proteome</keyword>
<feature type="region of interest" description="Disordered" evidence="1">
    <location>
        <begin position="264"/>
        <end position="333"/>
    </location>
</feature>
<dbReference type="Proteomes" id="UP000189777">
    <property type="component" value="Unassembled WGS sequence"/>
</dbReference>
<dbReference type="InterPro" id="IPR047137">
    <property type="entry name" value="ORF3"/>
</dbReference>
<evidence type="ECO:0000259" key="2">
    <source>
        <dbReference type="Pfam" id="PF03364"/>
    </source>
</evidence>
<dbReference type="EMBL" id="FUZQ01000005">
    <property type="protein sequence ID" value="SKC72122.1"/>
    <property type="molecule type" value="Genomic_DNA"/>
</dbReference>
<dbReference type="InterPro" id="IPR005031">
    <property type="entry name" value="COQ10_START"/>
</dbReference>
<dbReference type="STRING" id="526729.SAMN04324258_3105"/>
<sequence>MSETVKSGTDKATGVVGKLTGSVGALARALGDRAVGAVADKAGSVTDRLTNYADGGGPMAAAAKKGGEALAEGKSPLKAGAASAMAAAKEKVTGLFGGGDGGSGGGHRFINIIESIDVGAPIDVVYDAWTDYDAWPDFMKKVESADLDQDEGTVSFEGKVFWSHRRWEATIVDQIATRRVVWESTGDKGTLSGAVTFHALADDLTRIVVVVEYRPRGFVEKVANVWRPVGRRLRLELKFFVHHVMTDVILHPDDVEGYRAEIQEEEIVRTHDEVVADEEGQGEEEGEEEEGEEEEGEEEEGEEEEGEEEEGEEEQQGEKEVEERPRTRRSRSR</sequence>
<dbReference type="Pfam" id="PF03364">
    <property type="entry name" value="Polyketide_cyc"/>
    <property type="match status" value="1"/>
</dbReference>
<feature type="compositionally biased region" description="Basic and acidic residues" evidence="1">
    <location>
        <begin position="264"/>
        <end position="274"/>
    </location>
</feature>
<evidence type="ECO:0000313" key="4">
    <source>
        <dbReference type="Proteomes" id="UP000189777"/>
    </source>
</evidence>